<dbReference type="InterPro" id="IPR004879">
    <property type="entry name" value="Ssp411-like_TRX"/>
</dbReference>
<proteinExistence type="predicted"/>
<dbReference type="EMBL" id="WUQX01000001">
    <property type="protein sequence ID" value="MXP74716.1"/>
    <property type="molecule type" value="Genomic_DNA"/>
</dbReference>
<evidence type="ECO:0000313" key="2">
    <source>
        <dbReference type="EMBL" id="MXP74716.1"/>
    </source>
</evidence>
<gene>
    <name evidence="2" type="ORF">GN277_04785</name>
</gene>
<protein>
    <submittedName>
        <fullName evidence="2">DUF255 domain-containing protein</fullName>
    </submittedName>
</protein>
<dbReference type="Gene3D" id="1.50.10.10">
    <property type="match status" value="2"/>
</dbReference>
<reference evidence="2 3" key="1">
    <citation type="submission" date="2019-12" db="EMBL/GenBank/DDBJ databases">
        <title>Sporaefaciens musculi gen. nov., sp. nov., a novel bacterium isolated from the caecum of an obese mouse.</title>
        <authorList>
            <person name="Rasmussen T.S."/>
            <person name="Streidl T."/>
            <person name="Hitch T.C.A."/>
            <person name="Wortmann E."/>
            <person name="Deptula P."/>
            <person name="Hansen M."/>
            <person name="Nielsen D.S."/>
            <person name="Clavel T."/>
            <person name="Vogensen F.K."/>
        </authorList>
    </citation>
    <scope>NUCLEOTIDE SEQUENCE [LARGE SCALE GENOMIC DNA]</scope>
    <source>
        <strain evidence="2 3">WCA-9-b2</strain>
    </source>
</reference>
<evidence type="ECO:0000313" key="3">
    <source>
        <dbReference type="Proteomes" id="UP000460412"/>
    </source>
</evidence>
<dbReference type="InterPro" id="IPR008928">
    <property type="entry name" value="6-hairpin_glycosidase_sf"/>
</dbReference>
<keyword evidence="3" id="KW-1185">Reference proteome</keyword>
<dbReference type="CDD" id="cd02955">
    <property type="entry name" value="SSP411"/>
    <property type="match status" value="1"/>
</dbReference>
<dbReference type="RefSeq" id="WP_159750059.1">
    <property type="nucleotide sequence ID" value="NZ_WUQX01000001.1"/>
</dbReference>
<feature type="domain" description="Spermatogenesis-associated protein 20-like TRX" evidence="1">
    <location>
        <begin position="3"/>
        <end position="162"/>
    </location>
</feature>
<dbReference type="InterPro" id="IPR036249">
    <property type="entry name" value="Thioredoxin-like_sf"/>
</dbReference>
<dbReference type="Proteomes" id="UP000460412">
    <property type="component" value="Unassembled WGS sequence"/>
</dbReference>
<comment type="caution">
    <text evidence="2">The sequence shown here is derived from an EMBL/GenBank/DDBJ whole genome shotgun (WGS) entry which is preliminary data.</text>
</comment>
<dbReference type="GO" id="GO:0005975">
    <property type="term" value="P:carbohydrate metabolic process"/>
    <property type="evidence" value="ECO:0007669"/>
    <property type="project" value="InterPro"/>
</dbReference>
<dbReference type="PANTHER" id="PTHR42899">
    <property type="entry name" value="SPERMATOGENESIS-ASSOCIATED PROTEIN 20"/>
    <property type="match status" value="1"/>
</dbReference>
<dbReference type="AlphaFoldDB" id="A0A7X3ME30"/>
<dbReference type="InterPro" id="IPR024705">
    <property type="entry name" value="Ssp411"/>
</dbReference>
<evidence type="ECO:0000259" key="1">
    <source>
        <dbReference type="Pfam" id="PF03190"/>
    </source>
</evidence>
<dbReference type="InterPro" id="IPR012341">
    <property type="entry name" value="6hp_glycosidase-like_sf"/>
</dbReference>
<organism evidence="2 3">
    <name type="scientific">Sporofaciens musculi</name>
    <dbReference type="NCBI Taxonomy" id="2681861"/>
    <lineage>
        <taxon>Bacteria</taxon>
        <taxon>Bacillati</taxon>
        <taxon>Bacillota</taxon>
        <taxon>Clostridia</taxon>
        <taxon>Lachnospirales</taxon>
        <taxon>Lachnospiraceae</taxon>
        <taxon>Sporofaciens</taxon>
    </lineage>
</organism>
<dbReference type="PANTHER" id="PTHR42899:SF1">
    <property type="entry name" value="SPERMATOGENESIS-ASSOCIATED PROTEIN 20"/>
    <property type="match status" value="1"/>
</dbReference>
<accession>A0A7X3ME30</accession>
<dbReference type="Pfam" id="PF03190">
    <property type="entry name" value="Thioredox_DsbH"/>
    <property type="match status" value="1"/>
</dbReference>
<dbReference type="SUPFAM" id="SSF48208">
    <property type="entry name" value="Six-hairpin glycosidases"/>
    <property type="match status" value="1"/>
</dbReference>
<dbReference type="SUPFAM" id="SSF52833">
    <property type="entry name" value="Thioredoxin-like"/>
    <property type="match status" value="1"/>
</dbReference>
<name>A0A7X3ME30_9FIRM</name>
<sequence>MSNRLKDEKSPYLLQHKDNPVEWYPWCDEAFTKAKKEDKPIFLSIGYSTCHWCHVMAHESFEDAGVAELLNLGFVCIKVDREERPDIDAVYMSVCQAVTGQGGWPLTIIMTPKQKPFFAGTYFPKERYYGRPGLVDILSEVLVLWKDRREDLMKDGEEITALINNQCTLREKPLKDRLSEKEIFHKAYHIFVKQFDPVWGGFGGAPKFPSPHNLLFLMRYAQAEHEPEALRMAEITLNAMADGGIHDHIGGGFSRYSTDEQWLVPHFEKMLYDNALLLLAYTDAYQITGKEKYRDVALHTADYILRELTDWQGGFYCGQDADSEGVEGKYYVFTQDEVISVLGEDDGKEFCRQYGITKEGNFEGKSIPNRLHQEQTEDVLKGTANSNKVREEQAAAENCLDRLYQYRISRTSLHKDDKILLSWNAWTILALARAGALLREKRYLEAAKRAQEFIEERMNGKDGRLYLRFRDGEAAHQGMLEDYGVYALALLELYRADFRVEYLSNAIHRAKQMLQFFEDDQAGGYFINAADAEQLIARPKEMYDGAIPSGNSVAFMVLQRLAALTGEVSWQEAARRQMAYCVRQIQEYPAGLSFALLAMTEAVCPHRELVCAVNGEVSEEMRRQLERLPRYGIDLLVKTKENADALTECAPFTSEYPLPKEGVLYYLCEDGACQAPVRELNFI</sequence>
<dbReference type="PIRSF" id="PIRSF006402">
    <property type="entry name" value="UCP006402_thioredoxin"/>
    <property type="match status" value="1"/>
</dbReference>
<dbReference type="Gene3D" id="3.40.30.10">
    <property type="entry name" value="Glutaredoxin"/>
    <property type="match status" value="1"/>
</dbReference>